<dbReference type="InterPro" id="IPR002692">
    <property type="entry name" value="S45"/>
</dbReference>
<dbReference type="Pfam" id="PF01804">
    <property type="entry name" value="Penicil_amidase"/>
    <property type="match status" value="1"/>
</dbReference>
<name>A0A6G6Y3E9_9SPHN</name>
<feature type="binding site" evidence="5">
    <location>
        <position position="336"/>
    </location>
    <ligand>
        <name>Ca(2+)</name>
        <dbReference type="ChEBI" id="CHEBI:29108"/>
    </ligand>
</feature>
<keyword evidence="7" id="KW-1185">Reference proteome</keyword>
<dbReference type="Proteomes" id="UP000501568">
    <property type="component" value="Chromosome"/>
</dbReference>
<organism evidence="6 7">
    <name type="scientific">Stakelama tenebrarum</name>
    <dbReference type="NCBI Taxonomy" id="2711215"/>
    <lineage>
        <taxon>Bacteria</taxon>
        <taxon>Pseudomonadati</taxon>
        <taxon>Pseudomonadota</taxon>
        <taxon>Alphaproteobacteria</taxon>
        <taxon>Sphingomonadales</taxon>
        <taxon>Sphingomonadaceae</taxon>
        <taxon>Stakelama</taxon>
    </lineage>
</organism>
<gene>
    <name evidence="6" type="ORF">G5C33_05920</name>
</gene>
<evidence type="ECO:0000256" key="4">
    <source>
        <dbReference type="PIRSR" id="PIRSR001227-1"/>
    </source>
</evidence>
<dbReference type="InterPro" id="IPR014395">
    <property type="entry name" value="Pen/GL7ACA/AHL_acylase"/>
</dbReference>
<dbReference type="Gene3D" id="2.30.120.10">
    <property type="match status" value="1"/>
</dbReference>
<evidence type="ECO:0000313" key="6">
    <source>
        <dbReference type="EMBL" id="QIG79371.1"/>
    </source>
</evidence>
<dbReference type="InterPro" id="IPR043147">
    <property type="entry name" value="Penicillin_amidase_A-knob"/>
</dbReference>
<dbReference type="KEGG" id="spzr:G5C33_05920"/>
<dbReference type="InterPro" id="IPR029055">
    <property type="entry name" value="Ntn_hydrolases_N"/>
</dbReference>
<dbReference type="Gene3D" id="3.60.20.10">
    <property type="entry name" value="Glutamine Phosphoribosylpyrophosphate, subunit 1, domain 1"/>
    <property type="match status" value="1"/>
</dbReference>
<keyword evidence="5" id="KW-0479">Metal-binding</keyword>
<dbReference type="PANTHER" id="PTHR34218">
    <property type="entry name" value="PEPTIDASE S45 PENICILLIN AMIDASE"/>
    <property type="match status" value="1"/>
</dbReference>
<dbReference type="PIRSF" id="PIRSF001227">
    <property type="entry name" value="Pen_acylase"/>
    <property type="match status" value="1"/>
</dbReference>
<keyword evidence="2" id="KW-0378">Hydrolase</keyword>
<dbReference type="Gene3D" id="1.10.439.10">
    <property type="entry name" value="Penicillin Amidohydrolase, domain 1"/>
    <property type="match status" value="1"/>
</dbReference>
<feature type="active site" description="Nucleophile" evidence="4">
    <location>
        <position position="261"/>
    </location>
</feature>
<dbReference type="CDD" id="cd03747">
    <property type="entry name" value="Ntn_PGA_like"/>
    <property type="match status" value="1"/>
</dbReference>
<sequence>MISMKRLGRVALLTGAGLAGIAAAATGGGYLWLRSSLPDYSADRSVAGPRAGIEIIRDAHAVPHIFAKSREDAYFALGYVHAQDRLWQLEMTRLAGQGRITEAVGESGLPTDKLVAALDLDRVAAATHARNSPETRTAIHAYVLGINAGIDTRKGALPPEFVLLGVEPGHWTDADVNRLGGLVALGMGDWREEMLRARLATKLDCERLHDLYARPDERPITYPGLPERSRATTDSCSAIRWQGKAAANVSSLPFGRSHPASNSWTVSGSHTVSGKPMLANDPHGPLGAPADYYPVRMSWPGFEIVGASRPGSPAVASGRNGFIAWGITDMMADQSDIFVERIDPADPGRYLTPEGSAPFRTRTVSIPVKGGEAQAVTLRYTRHGIVLSDIDADAAQLLKEQIGPGYVLAVSGLDNTDGNPLVQAFLGMAEARDWQGFEAAARGFGLQHNLAFAARDGTIGMISAGRLPLRRGDGFLPVPGWERRFDWTGYLPAEQLPAQSDPESGFLANGNNRLVPGSGGALDSTAFVPGWRAGRIEAVLAPAQGIGMDRMTTLQLDTVSLEVAALKPVLRDARPQTEQGRQAQTMLFAWDGEMAADRPEPLIWAAWQRAAGLALLRPKLGGLADAWLKENRPRLDRLLQPGSGWCADCPALAAKALDDAVGDLAESQGSDMTRWRWGDVHRASFRHDILSHVPLIGGLVTIRVPAGGGANTVNAGQTDLWGEDPWADIYGPRYRQVIDLAAPEKSLYMIAPGVSGNPLSHWFGSFAKPWSRGEYVTLTGDPETLRKSAVGDMTLTPAR</sequence>
<evidence type="ECO:0000256" key="5">
    <source>
        <dbReference type="PIRSR" id="PIRSR001227-2"/>
    </source>
</evidence>
<dbReference type="SUPFAM" id="SSF56235">
    <property type="entry name" value="N-terminal nucleophile aminohydrolases (Ntn hydrolases)"/>
    <property type="match status" value="1"/>
</dbReference>
<dbReference type="InterPro" id="IPR023343">
    <property type="entry name" value="Penicillin_amidase_dom1"/>
</dbReference>
<evidence type="ECO:0000313" key="7">
    <source>
        <dbReference type="Proteomes" id="UP000501568"/>
    </source>
</evidence>
<dbReference type="AlphaFoldDB" id="A0A6G6Y3E9"/>
<keyword evidence="3" id="KW-0865">Zymogen</keyword>
<reference evidence="6 7" key="1">
    <citation type="submission" date="2020-02" db="EMBL/GenBank/DDBJ databases">
        <authorList>
            <person name="Zheng R.K."/>
            <person name="Sun C.M."/>
        </authorList>
    </citation>
    <scope>NUCLEOTIDE SEQUENCE [LARGE SCALE GENOMIC DNA]</scope>
    <source>
        <strain evidence="7">zrk23</strain>
    </source>
</reference>
<dbReference type="EMBL" id="CP049109">
    <property type="protein sequence ID" value="QIG79371.1"/>
    <property type="molecule type" value="Genomic_DNA"/>
</dbReference>
<dbReference type="PANTHER" id="PTHR34218:SF4">
    <property type="entry name" value="ACYL-HOMOSERINE LACTONE ACYLASE QUIP"/>
    <property type="match status" value="1"/>
</dbReference>
<keyword evidence="5" id="KW-0106">Calcium</keyword>
<feature type="binding site" evidence="5">
    <location>
        <position position="333"/>
    </location>
    <ligand>
        <name>Ca(2+)</name>
        <dbReference type="ChEBI" id="CHEBI:29108"/>
    </ligand>
</feature>
<feature type="binding site" evidence="5">
    <location>
        <position position="193"/>
    </location>
    <ligand>
        <name>Ca(2+)</name>
        <dbReference type="ChEBI" id="CHEBI:29108"/>
    </ligand>
</feature>
<accession>A0A6G6Y3E9</accession>
<proteinExistence type="inferred from homology"/>
<dbReference type="GO" id="GO:0016811">
    <property type="term" value="F:hydrolase activity, acting on carbon-nitrogen (but not peptide) bonds, in linear amides"/>
    <property type="evidence" value="ECO:0007669"/>
    <property type="project" value="InterPro"/>
</dbReference>
<dbReference type="GO" id="GO:0017000">
    <property type="term" value="P:antibiotic biosynthetic process"/>
    <property type="evidence" value="ECO:0007669"/>
    <property type="project" value="InterPro"/>
</dbReference>
<dbReference type="InterPro" id="IPR043146">
    <property type="entry name" value="Penicillin_amidase_N_B-knob"/>
</dbReference>
<comment type="cofactor">
    <cofactor evidence="5">
        <name>Ca(2+)</name>
        <dbReference type="ChEBI" id="CHEBI:29108"/>
    </cofactor>
    <text evidence="5">Binds 1 Ca(2+) ion per dimer.</text>
</comment>
<dbReference type="Gene3D" id="1.10.1400.10">
    <property type="match status" value="1"/>
</dbReference>
<dbReference type="GO" id="GO:0046872">
    <property type="term" value="F:metal ion binding"/>
    <property type="evidence" value="ECO:0007669"/>
    <property type="project" value="UniProtKB-KW"/>
</dbReference>
<dbReference type="RefSeq" id="WP_165326372.1">
    <property type="nucleotide sequence ID" value="NZ_CP049109.1"/>
</dbReference>
<evidence type="ECO:0000256" key="1">
    <source>
        <dbReference type="ARBA" id="ARBA00006586"/>
    </source>
</evidence>
<comment type="similarity">
    <text evidence="1">Belongs to the peptidase S45 family.</text>
</comment>
<evidence type="ECO:0000256" key="2">
    <source>
        <dbReference type="ARBA" id="ARBA00022801"/>
    </source>
</evidence>
<evidence type="ECO:0000256" key="3">
    <source>
        <dbReference type="ARBA" id="ARBA00023145"/>
    </source>
</evidence>
<protein>
    <submittedName>
        <fullName evidence="6">Penicillin acylase family protein</fullName>
    </submittedName>
</protein>